<dbReference type="PROSITE" id="PS00041">
    <property type="entry name" value="HTH_ARAC_FAMILY_1"/>
    <property type="match status" value="1"/>
</dbReference>
<organism evidence="6 7">
    <name type="scientific">Pyruvatibacter mobilis</name>
    <dbReference type="NCBI Taxonomy" id="1712261"/>
    <lineage>
        <taxon>Bacteria</taxon>
        <taxon>Pseudomonadati</taxon>
        <taxon>Pseudomonadota</taxon>
        <taxon>Alphaproteobacteria</taxon>
        <taxon>Hyphomicrobiales</taxon>
        <taxon>Parvibaculaceae</taxon>
        <taxon>Pyruvatibacter</taxon>
    </lineage>
</organism>
<protein>
    <submittedName>
        <fullName evidence="6">Helix-turn-helix domain-containing protein</fullName>
    </submittedName>
</protein>
<sequence length="346" mass="38129">MGQFDPDHWQWPDTAAARRSREAAGGGASSARGATLHAEQIDDPAHQAQLQPWVEMECYQLGHGRHVVEMQSLNLGSQIIMREHQGATIQKLGRAPADFCTLSVSSGGPGMRFSDRSSEDSDTVFFMPGNVEFDIHVTAGGETIYVGFNQDDFLRGVRALNPPLWDQPPQEVVPLATGSPRAFRALIDVWLDAARDARHRGEVLDKAVMRSQLLHSVLQIAADTREAPGPSHAERRRALQIGRAARDFVESHLTADTLPTVVDICMALGVSERTLQYAFREYIGLSPIAYLRAWRLNRVRAELAAADPLSTTITQVAMRFGFAHLGRFSGDYKRMFGVAPSETLNA</sequence>
<dbReference type="PANTHER" id="PTHR46796">
    <property type="entry name" value="HTH-TYPE TRANSCRIPTIONAL ACTIVATOR RHAS-RELATED"/>
    <property type="match status" value="1"/>
</dbReference>
<evidence type="ECO:0000256" key="3">
    <source>
        <dbReference type="ARBA" id="ARBA00023163"/>
    </source>
</evidence>
<dbReference type="Proteomes" id="UP000470384">
    <property type="component" value="Unassembled WGS sequence"/>
</dbReference>
<dbReference type="SMART" id="SM00342">
    <property type="entry name" value="HTH_ARAC"/>
    <property type="match status" value="1"/>
</dbReference>
<dbReference type="InterPro" id="IPR018062">
    <property type="entry name" value="HTH_AraC-typ_CS"/>
</dbReference>
<dbReference type="RefSeq" id="WP_160586887.1">
    <property type="nucleotide sequence ID" value="NZ_BMHN01000001.1"/>
</dbReference>
<dbReference type="SUPFAM" id="SSF46689">
    <property type="entry name" value="Homeodomain-like"/>
    <property type="match status" value="2"/>
</dbReference>
<dbReference type="PANTHER" id="PTHR46796:SF12">
    <property type="entry name" value="HTH-TYPE DNA-BINDING TRANSCRIPTIONAL ACTIVATOR EUTR"/>
    <property type="match status" value="1"/>
</dbReference>
<accession>A0A845Q9F2</accession>
<dbReference type="AlphaFoldDB" id="A0A845Q9F2"/>
<evidence type="ECO:0000259" key="5">
    <source>
        <dbReference type="PROSITE" id="PS01124"/>
    </source>
</evidence>
<dbReference type="InterPro" id="IPR018060">
    <property type="entry name" value="HTH_AraC"/>
</dbReference>
<evidence type="ECO:0000313" key="7">
    <source>
        <dbReference type="Proteomes" id="UP000470384"/>
    </source>
</evidence>
<keyword evidence="3" id="KW-0804">Transcription</keyword>
<name>A0A845Q9F2_9HYPH</name>
<feature type="domain" description="HTH araC/xylS-type" evidence="5">
    <location>
        <begin position="243"/>
        <end position="346"/>
    </location>
</feature>
<proteinExistence type="predicted"/>
<reference evidence="6 7" key="1">
    <citation type="journal article" date="2016" name="Int. J. Syst. Evol. Microbiol.">
        <title>Pyruvatibacter mobilis gen. nov., sp. nov., a marine bacterium from the culture broth of Picochlorum sp. 122.</title>
        <authorList>
            <person name="Wang G."/>
            <person name="Tang M."/>
            <person name="Wu H."/>
            <person name="Dai S."/>
            <person name="Li T."/>
            <person name="Chen C."/>
            <person name="He H."/>
            <person name="Fan J."/>
            <person name="Xiang W."/>
            <person name="Li X."/>
        </authorList>
    </citation>
    <scope>NUCLEOTIDE SEQUENCE [LARGE SCALE GENOMIC DNA]</scope>
    <source>
        <strain evidence="6 7">GYP-11</strain>
    </source>
</reference>
<evidence type="ECO:0000256" key="2">
    <source>
        <dbReference type="ARBA" id="ARBA00023125"/>
    </source>
</evidence>
<dbReference type="Gene3D" id="1.10.10.60">
    <property type="entry name" value="Homeodomain-like"/>
    <property type="match status" value="1"/>
</dbReference>
<keyword evidence="1" id="KW-0805">Transcription regulation</keyword>
<dbReference type="InterPro" id="IPR009057">
    <property type="entry name" value="Homeodomain-like_sf"/>
</dbReference>
<evidence type="ECO:0000256" key="4">
    <source>
        <dbReference type="SAM" id="MobiDB-lite"/>
    </source>
</evidence>
<dbReference type="GO" id="GO:0043565">
    <property type="term" value="F:sequence-specific DNA binding"/>
    <property type="evidence" value="ECO:0007669"/>
    <property type="project" value="InterPro"/>
</dbReference>
<dbReference type="Pfam" id="PF12833">
    <property type="entry name" value="HTH_18"/>
    <property type="match status" value="1"/>
</dbReference>
<dbReference type="GeneID" id="300655688"/>
<dbReference type="EMBL" id="WXYQ01000003">
    <property type="protein sequence ID" value="NBG94820.1"/>
    <property type="molecule type" value="Genomic_DNA"/>
</dbReference>
<feature type="compositionally biased region" description="Basic and acidic residues" evidence="4">
    <location>
        <begin position="1"/>
        <end position="10"/>
    </location>
</feature>
<evidence type="ECO:0000256" key="1">
    <source>
        <dbReference type="ARBA" id="ARBA00023015"/>
    </source>
</evidence>
<gene>
    <name evidence="6" type="ORF">GTQ45_03640</name>
</gene>
<evidence type="ECO:0000313" key="6">
    <source>
        <dbReference type="EMBL" id="NBG94820.1"/>
    </source>
</evidence>
<keyword evidence="7" id="KW-1185">Reference proteome</keyword>
<dbReference type="GO" id="GO:0003700">
    <property type="term" value="F:DNA-binding transcription factor activity"/>
    <property type="evidence" value="ECO:0007669"/>
    <property type="project" value="InterPro"/>
</dbReference>
<dbReference type="InterPro" id="IPR050204">
    <property type="entry name" value="AraC_XylS_family_regulators"/>
</dbReference>
<keyword evidence="2" id="KW-0238">DNA-binding</keyword>
<feature type="region of interest" description="Disordered" evidence="4">
    <location>
        <begin position="1"/>
        <end position="33"/>
    </location>
</feature>
<dbReference type="PROSITE" id="PS01124">
    <property type="entry name" value="HTH_ARAC_FAMILY_2"/>
    <property type="match status" value="1"/>
</dbReference>
<comment type="caution">
    <text evidence="6">The sequence shown here is derived from an EMBL/GenBank/DDBJ whole genome shotgun (WGS) entry which is preliminary data.</text>
</comment>
<dbReference type="OrthoDB" id="7285481at2"/>